<dbReference type="EMBL" id="ADMG01000047">
    <property type="protein sequence ID" value="EKB30288.1"/>
    <property type="molecule type" value="Genomic_DNA"/>
</dbReference>
<reference evidence="12 13" key="1">
    <citation type="submission" date="2012-05" db="EMBL/GenBank/DDBJ databases">
        <title>The Genome Sequence of Sutterella wadsworthensis 2_1_59BFAA.</title>
        <authorList>
            <consortium name="The Broad Institute Genome Sequencing Platform"/>
            <person name="Earl A."/>
            <person name="Ward D."/>
            <person name="Feldgarden M."/>
            <person name="Gevers D."/>
            <person name="Daigneault M."/>
            <person name="Strauss J."/>
            <person name="Allen-Vercoe E."/>
            <person name="Walker B."/>
            <person name="Young S.K."/>
            <person name="Zeng Q."/>
            <person name="Gargeya S."/>
            <person name="Fitzgerald M."/>
            <person name="Haas B."/>
            <person name="Abouelleil A."/>
            <person name="Alvarado L."/>
            <person name="Arachchi H.M."/>
            <person name="Berlin A.M."/>
            <person name="Chapman S.B."/>
            <person name="Goldberg J."/>
            <person name="Griggs A."/>
            <person name="Gujja S."/>
            <person name="Hansen M."/>
            <person name="Howarth C."/>
            <person name="Imamovic A."/>
            <person name="Larimer J."/>
            <person name="McCowen C."/>
            <person name="Montmayeur A."/>
            <person name="Murphy C."/>
            <person name="Neiman D."/>
            <person name="Pearson M."/>
            <person name="Priest M."/>
            <person name="Roberts A."/>
            <person name="Saif S."/>
            <person name="Shea T."/>
            <person name="Sisk P."/>
            <person name="Sykes S."/>
            <person name="Wortman J."/>
            <person name="Nusbaum C."/>
            <person name="Birren B."/>
        </authorList>
    </citation>
    <scope>NUCLEOTIDE SEQUENCE [LARGE SCALE GENOMIC DNA]</scope>
    <source>
        <strain evidence="12 13">2_1_59BFAA</strain>
    </source>
</reference>
<dbReference type="Proteomes" id="UP000005835">
    <property type="component" value="Unassembled WGS sequence"/>
</dbReference>
<sequence length="335" mass="36385">MSPAALYARHRTAFWLAAGLLLFLIFNELRLDRLVRRRTEDLRRSMAEQERLSAVAAATRTQLAMFERRSVVQQMSGMIAHEINAPVGAIRTWAALARIKCPTAAVADPAAAEALSNALSRIDGEATRIADIVSRVRKYARREHERVAICELDAIVESAVRAYRAEERSDARVPINVAVAERQAGVFGQPLELEVLVLNLVRNAASAVRRLDCLKGPEVAVGVELVRAADGRWRITVENPGPVLSAQVFEKLNARAEGLACEVLDGEADREIPEGLGLGLTICRGIADSHGATLRFEARPEGGVRATVEIDAAGPAGEDTEGRKTMKVNEQGEDA</sequence>
<dbReference type="PATRIC" id="fig|742823.3.peg.2121"/>
<evidence type="ECO:0000256" key="4">
    <source>
        <dbReference type="ARBA" id="ARBA00022679"/>
    </source>
</evidence>
<dbReference type="PANTHER" id="PTHR43065">
    <property type="entry name" value="SENSOR HISTIDINE KINASE"/>
    <property type="match status" value="1"/>
</dbReference>
<dbReference type="STRING" id="742823.HMPREF9465_02114"/>
<dbReference type="EC" id="2.7.13.3" evidence="2"/>
<dbReference type="InterPro" id="IPR036097">
    <property type="entry name" value="HisK_dim/P_sf"/>
</dbReference>
<dbReference type="GO" id="GO:0000155">
    <property type="term" value="F:phosphorelay sensor kinase activity"/>
    <property type="evidence" value="ECO:0007669"/>
    <property type="project" value="InterPro"/>
</dbReference>
<evidence type="ECO:0000256" key="7">
    <source>
        <dbReference type="ARBA" id="ARBA00022840"/>
    </source>
</evidence>
<evidence type="ECO:0000256" key="1">
    <source>
        <dbReference type="ARBA" id="ARBA00000085"/>
    </source>
</evidence>
<dbReference type="InterPro" id="IPR003594">
    <property type="entry name" value="HATPase_dom"/>
</dbReference>
<organism evidence="12 13">
    <name type="scientific">Sutterella wadsworthensis 2_1_59BFAA</name>
    <dbReference type="NCBI Taxonomy" id="742823"/>
    <lineage>
        <taxon>Bacteria</taxon>
        <taxon>Pseudomonadati</taxon>
        <taxon>Pseudomonadota</taxon>
        <taxon>Betaproteobacteria</taxon>
        <taxon>Burkholderiales</taxon>
        <taxon>Sutterellaceae</taxon>
        <taxon>Sutterella</taxon>
    </lineage>
</organism>
<keyword evidence="6" id="KW-0418">Kinase</keyword>
<dbReference type="GO" id="GO:0005524">
    <property type="term" value="F:ATP binding"/>
    <property type="evidence" value="ECO:0007669"/>
    <property type="project" value="UniProtKB-KW"/>
</dbReference>
<dbReference type="HOGENOM" id="CLU_828815_0_0_4"/>
<evidence type="ECO:0000256" key="2">
    <source>
        <dbReference type="ARBA" id="ARBA00012438"/>
    </source>
</evidence>
<keyword evidence="4" id="KW-0808">Transferase</keyword>
<comment type="catalytic activity">
    <reaction evidence="1">
        <text>ATP + protein L-histidine = ADP + protein N-phospho-L-histidine.</text>
        <dbReference type="EC" id="2.7.13.3"/>
    </reaction>
</comment>
<evidence type="ECO:0000256" key="9">
    <source>
        <dbReference type="SAM" id="MobiDB-lite"/>
    </source>
</evidence>
<keyword evidence="5" id="KW-0547">Nucleotide-binding</keyword>
<evidence type="ECO:0000256" key="8">
    <source>
        <dbReference type="ARBA" id="ARBA00023012"/>
    </source>
</evidence>
<evidence type="ECO:0000313" key="12">
    <source>
        <dbReference type="EMBL" id="EKB30288.1"/>
    </source>
</evidence>
<gene>
    <name evidence="12" type="ORF">HMPREF9465_02114</name>
</gene>
<feature type="region of interest" description="Disordered" evidence="9">
    <location>
        <begin position="312"/>
        <end position="335"/>
    </location>
</feature>
<evidence type="ECO:0000259" key="11">
    <source>
        <dbReference type="PROSITE" id="PS50109"/>
    </source>
</evidence>
<keyword evidence="13" id="KW-1185">Reference proteome</keyword>
<dbReference type="InterPro" id="IPR003661">
    <property type="entry name" value="HisK_dim/P_dom"/>
</dbReference>
<dbReference type="CDD" id="cd00082">
    <property type="entry name" value="HisKA"/>
    <property type="match status" value="1"/>
</dbReference>
<evidence type="ECO:0000256" key="5">
    <source>
        <dbReference type="ARBA" id="ARBA00022741"/>
    </source>
</evidence>
<evidence type="ECO:0000256" key="3">
    <source>
        <dbReference type="ARBA" id="ARBA00022553"/>
    </source>
</evidence>
<keyword evidence="10" id="KW-0472">Membrane</keyword>
<dbReference type="Gene3D" id="1.10.287.130">
    <property type="match status" value="1"/>
</dbReference>
<dbReference type="Pfam" id="PF00512">
    <property type="entry name" value="HisKA"/>
    <property type="match status" value="1"/>
</dbReference>
<dbReference type="SMART" id="SM00387">
    <property type="entry name" value="HATPase_c"/>
    <property type="match status" value="1"/>
</dbReference>
<evidence type="ECO:0000256" key="6">
    <source>
        <dbReference type="ARBA" id="ARBA00022777"/>
    </source>
</evidence>
<feature type="domain" description="Histidine kinase" evidence="11">
    <location>
        <begin position="78"/>
        <end position="314"/>
    </location>
</feature>
<dbReference type="PANTHER" id="PTHR43065:SF10">
    <property type="entry name" value="PEROXIDE STRESS-ACTIVATED HISTIDINE KINASE MAK3"/>
    <property type="match status" value="1"/>
</dbReference>
<protein>
    <recommendedName>
        <fullName evidence="2">histidine kinase</fullName>
        <ecNumber evidence="2">2.7.13.3</ecNumber>
    </recommendedName>
</protein>
<keyword evidence="8" id="KW-0902">Two-component regulatory system</keyword>
<dbReference type="InterPro" id="IPR005467">
    <property type="entry name" value="His_kinase_dom"/>
</dbReference>
<feature type="transmembrane region" description="Helical" evidence="10">
    <location>
        <begin position="12"/>
        <end position="29"/>
    </location>
</feature>
<proteinExistence type="predicted"/>
<evidence type="ECO:0000256" key="10">
    <source>
        <dbReference type="SAM" id="Phobius"/>
    </source>
</evidence>
<comment type="caution">
    <text evidence="12">The sequence shown here is derived from an EMBL/GenBank/DDBJ whole genome shotgun (WGS) entry which is preliminary data.</text>
</comment>
<evidence type="ECO:0000313" key="13">
    <source>
        <dbReference type="Proteomes" id="UP000005835"/>
    </source>
</evidence>
<dbReference type="SUPFAM" id="SSF47384">
    <property type="entry name" value="Homodimeric domain of signal transducing histidine kinase"/>
    <property type="match status" value="1"/>
</dbReference>
<dbReference type="AlphaFoldDB" id="K1JUI8"/>
<accession>K1JUI8</accession>
<dbReference type="SMART" id="SM00388">
    <property type="entry name" value="HisKA"/>
    <property type="match status" value="1"/>
</dbReference>
<keyword evidence="10" id="KW-1133">Transmembrane helix</keyword>
<dbReference type="Pfam" id="PF02518">
    <property type="entry name" value="HATPase_c"/>
    <property type="match status" value="1"/>
</dbReference>
<name>K1JUI8_9BURK</name>
<keyword evidence="3" id="KW-0597">Phosphoprotein</keyword>
<dbReference type="InterPro" id="IPR036890">
    <property type="entry name" value="HATPase_C_sf"/>
</dbReference>
<dbReference type="PROSITE" id="PS50109">
    <property type="entry name" value="HIS_KIN"/>
    <property type="match status" value="1"/>
</dbReference>
<dbReference type="SUPFAM" id="SSF55874">
    <property type="entry name" value="ATPase domain of HSP90 chaperone/DNA topoisomerase II/histidine kinase"/>
    <property type="match status" value="1"/>
</dbReference>
<dbReference type="eggNOG" id="COG4191">
    <property type="taxonomic scope" value="Bacteria"/>
</dbReference>
<keyword evidence="7" id="KW-0067">ATP-binding</keyword>
<dbReference type="Gene3D" id="3.30.565.10">
    <property type="entry name" value="Histidine kinase-like ATPase, C-terminal domain"/>
    <property type="match status" value="1"/>
</dbReference>
<keyword evidence="10" id="KW-0812">Transmembrane</keyword>